<name>A0A0F8XAL9_9ZZZZ</name>
<comment type="caution">
    <text evidence="1">The sequence shown here is derived from an EMBL/GenBank/DDBJ whole genome shotgun (WGS) entry which is preliminary data.</text>
</comment>
<accession>A0A0F8XAL9</accession>
<reference evidence="1" key="1">
    <citation type="journal article" date="2015" name="Nature">
        <title>Complex archaea that bridge the gap between prokaryotes and eukaryotes.</title>
        <authorList>
            <person name="Spang A."/>
            <person name="Saw J.H."/>
            <person name="Jorgensen S.L."/>
            <person name="Zaremba-Niedzwiedzka K."/>
            <person name="Martijn J."/>
            <person name="Lind A.E."/>
            <person name="van Eijk R."/>
            <person name="Schleper C."/>
            <person name="Guy L."/>
            <person name="Ettema T.J."/>
        </authorList>
    </citation>
    <scope>NUCLEOTIDE SEQUENCE</scope>
</reference>
<gene>
    <name evidence="1" type="ORF">LCGC14_2966520</name>
</gene>
<organism evidence="1">
    <name type="scientific">marine sediment metagenome</name>
    <dbReference type="NCBI Taxonomy" id="412755"/>
    <lineage>
        <taxon>unclassified sequences</taxon>
        <taxon>metagenomes</taxon>
        <taxon>ecological metagenomes</taxon>
    </lineage>
</organism>
<dbReference type="AlphaFoldDB" id="A0A0F8XAL9"/>
<sequence length="81" mass="9470">MEPKEVLKFMTKQQQILVYNAAINSTCFEGSFECFCECFWDDTFNLKTKEPLNVGMTKHDKPLQEPIGILNNIHLLFQQNK</sequence>
<proteinExistence type="predicted"/>
<evidence type="ECO:0000313" key="1">
    <source>
        <dbReference type="EMBL" id="KKK66197.1"/>
    </source>
</evidence>
<protein>
    <submittedName>
        <fullName evidence="1">Uncharacterized protein</fullName>
    </submittedName>
</protein>
<dbReference type="EMBL" id="LAZR01060194">
    <property type="protein sequence ID" value="KKK66197.1"/>
    <property type="molecule type" value="Genomic_DNA"/>
</dbReference>